<evidence type="ECO:0000313" key="3">
    <source>
        <dbReference type="Proteomes" id="UP000252731"/>
    </source>
</evidence>
<feature type="transmembrane region" description="Helical" evidence="1">
    <location>
        <begin position="425"/>
        <end position="443"/>
    </location>
</feature>
<dbReference type="Proteomes" id="UP000252731">
    <property type="component" value="Unassembled WGS sequence"/>
</dbReference>
<protein>
    <submittedName>
        <fullName evidence="2">Uncharacterized protein</fullName>
    </submittedName>
</protein>
<feature type="transmembrane region" description="Helical" evidence="1">
    <location>
        <begin position="573"/>
        <end position="594"/>
    </location>
</feature>
<proteinExistence type="predicted"/>
<name>A0A366JTZ9_CYTFI</name>
<feature type="transmembrane region" description="Helical" evidence="1">
    <location>
        <begin position="455"/>
        <end position="474"/>
    </location>
</feature>
<evidence type="ECO:0000313" key="2">
    <source>
        <dbReference type="EMBL" id="RBP91534.1"/>
    </source>
</evidence>
<reference evidence="2 3" key="1">
    <citation type="submission" date="2018-06" db="EMBL/GenBank/DDBJ databases">
        <title>Freshwater and sediment microbial communities from various areas in North America, analyzing microbe dynamics in response to fracking.</title>
        <authorList>
            <person name="Lamendella R."/>
        </authorList>
    </citation>
    <scope>NUCLEOTIDE SEQUENCE [LARGE SCALE GENOMIC DNA]</scope>
    <source>
        <strain evidence="2 3">14_TX</strain>
    </source>
</reference>
<dbReference type="EMBL" id="QNSF01000008">
    <property type="protein sequence ID" value="RBP91534.1"/>
    <property type="molecule type" value="Genomic_DNA"/>
</dbReference>
<gene>
    <name evidence="2" type="ORF">DFO70_108326</name>
</gene>
<feature type="transmembrane region" description="Helical" evidence="1">
    <location>
        <begin position="494"/>
        <end position="517"/>
    </location>
</feature>
<dbReference type="RefSeq" id="WP_113883841.1">
    <property type="nucleotide sequence ID" value="NZ_QNSF01000008.1"/>
</dbReference>
<evidence type="ECO:0000256" key="1">
    <source>
        <dbReference type="SAM" id="Phobius"/>
    </source>
</evidence>
<keyword evidence="1" id="KW-0812">Transmembrane</keyword>
<feature type="transmembrane region" description="Helical" evidence="1">
    <location>
        <begin position="342"/>
        <end position="361"/>
    </location>
</feature>
<keyword evidence="1" id="KW-0472">Membrane</keyword>
<dbReference type="AlphaFoldDB" id="A0A366JTZ9"/>
<organism evidence="2 3">
    <name type="scientific">Cytobacillus firmus</name>
    <name type="common">Bacillus firmus</name>
    <dbReference type="NCBI Taxonomy" id="1399"/>
    <lineage>
        <taxon>Bacteria</taxon>
        <taxon>Bacillati</taxon>
        <taxon>Bacillota</taxon>
        <taxon>Bacilli</taxon>
        <taxon>Bacillales</taxon>
        <taxon>Bacillaceae</taxon>
        <taxon>Cytobacillus</taxon>
    </lineage>
</organism>
<feature type="transmembrane region" description="Helical" evidence="1">
    <location>
        <begin position="600"/>
        <end position="621"/>
    </location>
</feature>
<feature type="transmembrane region" description="Helical" evidence="1">
    <location>
        <begin position="393"/>
        <end position="413"/>
    </location>
</feature>
<dbReference type="InterPro" id="IPR043748">
    <property type="entry name" value="DUF5693"/>
</dbReference>
<keyword evidence="3" id="KW-1185">Reference proteome</keyword>
<sequence>MRKALLGLLIVSLLLSLPGLMQRYQAERNNNTYETIVPIHDLESIVSKDSSLQLDEVLKRVQESGLQAVSVLPETLASLEEKGYVTVLTGERIKEMSIFNSGLEKVANQVSTDGVYVYIQKRNEITDRLTEVFSSMDTQPVTISGREFIYLSNEGGRIDHLPVGYLPETIESIKKAGLSVVLRIPNISKEENPYVFNQLLNLSDNITNRVLFTGVEVIGYPETNQIKEYAEKLKEKNIAVYAIEFAEQSGINTMAKTMDMDVIRLHSLDLNKVASPEEGVDRAVRAVKERNIRSLFLRTEEGIEAEKALQNLESFIQNMDQQMPSGFKSGNAKVFDKVTIPAWSYMAAFLAAIIFISLAVLEITKNKLLYYISFAGTLLLGLAALILNNPIFVQGLALITAMAAPVFAIIPRLEIKGFADILKAYGRAALVSSAGILIIVSLLNGNEYLVKIEAFRGVKLIYIVPLLVVFIYILKESLRSSFNGKFIIDLKKLWNMRVLYGHLAIIGILGIIGLYYISRTGNAGSVSSFELAIRQWLEETMYVRPRTKEFLIGFPFYILSLYMYSFNKKLGTYLLIPSVIGYLSIVNTFTHLHIPLFVSLLRTIYSLAIGLGVGFIFIVIFKKGLSIYNEKIKPRWGL</sequence>
<dbReference type="Pfam" id="PF18949">
    <property type="entry name" value="DUF5693"/>
    <property type="match status" value="1"/>
</dbReference>
<accession>A0A366JTZ9</accession>
<feature type="transmembrane region" description="Helical" evidence="1">
    <location>
        <begin position="550"/>
        <end position="566"/>
    </location>
</feature>
<dbReference type="OrthoDB" id="3805529at2"/>
<comment type="caution">
    <text evidence="2">The sequence shown here is derived from an EMBL/GenBank/DDBJ whole genome shotgun (WGS) entry which is preliminary data.</text>
</comment>
<keyword evidence="1" id="KW-1133">Transmembrane helix</keyword>
<feature type="transmembrane region" description="Helical" evidence="1">
    <location>
        <begin position="368"/>
        <end position="387"/>
    </location>
</feature>